<sequence>MPLKFLPLYLFFLPLIEATDECFTSGQFFGIIFGSIIGAFIICGGIGLALWYLHRKHEQAEKIMVFERAHATQETDPSVSTFGADYSEKGMVTEGIQIRERISVRDK</sequence>
<protein>
    <submittedName>
        <fullName evidence="2">Uncharacterized protein</fullName>
    </submittedName>
</protein>
<proteinExistence type="predicted"/>
<dbReference type="WBParaSite" id="JU765_v2.g10818.t1">
    <property type="protein sequence ID" value="JU765_v2.g10818.t1"/>
    <property type="gene ID" value="JU765_v2.g10818"/>
</dbReference>
<dbReference type="Proteomes" id="UP000887576">
    <property type="component" value="Unplaced"/>
</dbReference>
<name>A0AC34PX24_9BILA</name>
<evidence type="ECO:0000313" key="1">
    <source>
        <dbReference type="Proteomes" id="UP000887576"/>
    </source>
</evidence>
<organism evidence="1 2">
    <name type="scientific">Panagrolaimus sp. JU765</name>
    <dbReference type="NCBI Taxonomy" id="591449"/>
    <lineage>
        <taxon>Eukaryota</taxon>
        <taxon>Metazoa</taxon>
        <taxon>Ecdysozoa</taxon>
        <taxon>Nematoda</taxon>
        <taxon>Chromadorea</taxon>
        <taxon>Rhabditida</taxon>
        <taxon>Tylenchina</taxon>
        <taxon>Panagrolaimomorpha</taxon>
        <taxon>Panagrolaimoidea</taxon>
        <taxon>Panagrolaimidae</taxon>
        <taxon>Panagrolaimus</taxon>
    </lineage>
</organism>
<reference evidence="2" key="1">
    <citation type="submission" date="2022-11" db="UniProtKB">
        <authorList>
            <consortium name="WormBaseParasite"/>
        </authorList>
    </citation>
    <scope>IDENTIFICATION</scope>
</reference>
<accession>A0AC34PX24</accession>
<evidence type="ECO:0000313" key="2">
    <source>
        <dbReference type="WBParaSite" id="JU765_v2.g10818.t1"/>
    </source>
</evidence>